<keyword evidence="2" id="KW-1185">Reference proteome</keyword>
<name>A0ACD3BAE9_9AGAR</name>
<reference evidence="1 2" key="1">
    <citation type="journal article" date="2019" name="Nat. Ecol. Evol.">
        <title>Megaphylogeny resolves global patterns of mushroom evolution.</title>
        <authorList>
            <person name="Varga T."/>
            <person name="Krizsan K."/>
            <person name="Foldi C."/>
            <person name="Dima B."/>
            <person name="Sanchez-Garcia M."/>
            <person name="Sanchez-Ramirez S."/>
            <person name="Szollosi G.J."/>
            <person name="Szarkandi J.G."/>
            <person name="Papp V."/>
            <person name="Albert L."/>
            <person name="Andreopoulos W."/>
            <person name="Angelini C."/>
            <person name="Antonin V."/>
            <person name="Barry K.W."/>
            <person name="Bougher N.L."/>
            <person name="Buchanan P."/>
            <person name="Buyck B."/>
            <person name="Bense V."/>
            <person name="Catcheside P."/>
            <person name="Chovatia M."/>
            <person name="Cooper J."/>
            <person name="Damon W."/>
            <person name="Desjardin D."/>
            <person name="Finy P."/>
            <person name="Geml J."/>
            <person name="Haridas S."/>
            <person name="Hughes K."/>
            <person name="Justo A."/>
            <person name="Karasinski D."/>
            <person name="Kautmanova I."/>
            <person name="Kiss B."/>
            <person name="Kocsube S."/>
            <person name="Kotiranta H."/>
            <person name="LaButti K.M."/>
            <person name="Lechner B.E."/>
            <person name="Liimatainen K."/>
            <person name="Lipzen A."/>
            <person name="Lukacs Z."/>
            <person name="Mihaltcheva S."/>
            <person name="Morgado L.N."/>
            <person name="Niskanen T."/>
            <person name="Noordeloos M.E."/>
            <person name="Ohm R.A."/>
            <person name="Ortiz-Santana B."/>
            <person name="Ovrebo C."/>
            <person name="Racz N."/>
            <person name="Riley R."/>
            <person name="Savchenko A."/>
            <person name="Shiryaev A."/>
            <person name="Soop K."/>
            <person name="Spirin V."/>
            <person name="Szebenyi C."/>
            <person name="Tomsovsky M."/>
            <person name="Tulloss R.E."/>
            <person name="Uehling J."/>
            <person name="Grigoriev I.V."/>
            <person name="Vagvolgyi C."/>
            <person name="Papp T."/>
            <person name="Martin F.M."/>
            <person name="Miettinen O."/>
            <person name="Hibbett D.S."/>
            <person name="Nagy L.G."/>
        </authorList>
    </citation>
    <scope>NUCLEOTIDE SEQUENCE [LARGE SCALE GENOMIC DNA]</scope>
    <source>
        <strain evidence="1 2">NL-1719</strain>
    </source>
</reference>
<sequence>MMPKPRAAGLVQYMVSLISLPRLVSHSFCNRKTDGRYSHFHIDRRVSAWRRTVSGTRNPNFFCSDTAGDQNTVCLQRSCNTLNLLN</sequence>
<dbReference type="Proteomes" id="UP000308600">
    <property type="component" value="Unassembled WGS sequence"/>
</dbReference>
<accession>A0ACD3BAE9</accession>
<proteinExistence type="predicted"/>
<organism evidence="1 2">
    <name type="scientific">Pluteus cervinus</name>
    <dbReference type="NCBI Taxonomy" id="181527"/>
    <lineage>
        <taxon>Eukaryota</taxon>
        <taxon>Fungi</taxon>
        <taxon>Dikarya</taxon>
        <taxon>Basidiomycota</taxon>
        <taxon>Agaricomycotina</taxon>
        <taxon>Agaricomycetes</taxon>
        <taxon>Agaricomycetidae</taxon>
        <taxon>Agaricales</taxon>
        <taxon>Pluteineae</taxon>
        <taxon>Pluteaceae</taxon>
        <taxon>Pluteus</taxon>
    </lineage>
</organism>
<evidence type="ECO:0000313" key="1">
    <source>
        <dbReference type="EMBL" id="TFK74820.1"/>
    </source>
</evidence>
<evidence type="ECO:0000313" key="2">
    <source>
        <dbReference type="Proteomes" id="UP000308600"/>
    </source>
</evidence>
<gene>
    <name evidence="1" type="ORF">BDN72DRAFT_634489</name>
</gene>
<protein>
    <submittedName>
        <fullName evidence="1">Uncharacterized protein</fullName>
    </submittedName>
</protein>
<dbReference type="EMBL" id="ML208266">
    <property type="protein sequence ID" value="TFK74820.1"/>
    <property type="molecule type" value="Genomic_DNA"/>
</dbReference>